<dbReference type="AlphaFoldDB" id="A0A974XXI5"/>
<dbReference type="InterPro" id="IPR050708">
    <property type="entry name" value="T6SS_VgrG/RHS"/>
</dbReference>
<reference evidence="1 2" key="1">
    <citation type="submission" date="2021-03" db="EMBL/GenBank/DDBJ databases">
        <title>Lysobacter sp. nov. isolated from soil of gangwondo yeongwol, south Korea.</title>
        <authorList>
            <person name="Kim K.R."/>
            <person name="Kim K.H."/>
            <person name="Jeon C.O."/>
        </authorList>
    </citation>
    <scope>NUCLEOTIDE SEQUENCE [LARGE SCALE GENOMIC DNA]</scope>
    <source>
        <strain evidence="1 2">R19</strain>
    </source>
</reference>
<dbReference type="PANTHER" id="PTHR32305:SF15">
    <property type="entry name" value="PROTEIN RHSA-RELATED"/>
    <property type="match status" value="1"/>
</dbReference>
<gene>
    <name evidence="1" type="ORF">I8J32_012155</name>
</gene>
<accession>A0A974XXI5</accession>
<dbReference type="KEGG" id="lsf:I8J32_012155"/>
<name>A0A974XXI5_9GAMM</name>
<evidence type="ECO:0008006" key="3">
    <source>
        <dbReference type="Google" id="ProtNLM"/>
    </source>
</evidence>
<organism evidence="1 2">
    <name type="scientific">Agrilutibacter solisilvae</name>
    <dbReference type="NCBI Taxonomy" id="2763317"/>
    <lineage>
        <taxon>Bacteria</taxon>
        <taxon>Pseudomonadati</taxon>
        <taxon>Pseudomonadota</taxon>
        <taxon>Gammaproteobacteria</taxon>
        <taxon>Lysobacterales</taxon>
        <taxon>Lysobacteraceae</taxon>
        <taxon>Agrilutibacter</taxon>
    </lineage>
</organism>
<dbReference type="Proteomes" id="UP000639274">
    <property type="component" value="Chromosome"/>
</dbReference>
<evidence type="ECO:0000313" key="1">
    <source>
        <dbReference type="EMBL" id="QSX77503.1"/>
    </source>
</evidence>
<keyword evidence="2" id="KW-1185">Reference proteome</keyword>
<dbReference type="Gene3D" id="2.180.10.10">
    <property type="entry name" value="RHS repeat-associated core"/>
    <property type="match status" value="2"/>
</dbReference>
<dbReference type="RefSeq" id="WP_207526583.1">
    <property type="nucleotide sequence ID" value="NZ_CP071518.1"/>
</dbReference>
<sequence length="685" mass="74931">MNGEVRKTTTTYINDPTKWLLGLPDVATSESLGKKRIVDYGYTDKGHLQTIQIQPNDPDLTVRSTTTRIADTRGLVYQVAIEAPSVPVRVTNLYYDDDFVFLAQTKNPLGHTDTVLQHPAFGVPVVTQDLLGVVSTIQYDSFGRLKSTNGPTDMDVQDVTYAPWVDAGGQIQGLKVRTQTTDGGDSSMYSDELGRDAMSTKKGFDGSDLYASQSYNLLGQVVEIAHPEEGAISGYKDRMTYDTLGRPVKAVDANEVDMSYEYEPFLTHIYLPREPGDDPGTFGTLPYHHKRTLHTDSMGRVDWTEEKGISDKGPIVLHTSFAYDAFDTLYTSTDPKNNKIVILSDVLGRTVQITDPDAGVRKYTLNGLGEIDNETTPLNQKIDYKYDALSRLTLRNDSEGVTQFAWDQTPNGLGQLGGTSGPFVDKGPVGVPNGVADVPRISTGYSYNALGQLELSLQKFSAADGGLKEEVYTTTMEYDNFGRPRGVGYPNAGSATMFVTFDYNANGYRKSVTRGTLGGGTKLVWETLERDANLALVEGKFGNNVLTHWTRNPITGLVDKITSKPVISAGVNPLFEVSYGYDTAYNVKSRSWNGVAFGSKTINEEFTYDILDRLSTWKLSGVDANQDGGRRYGYDTLGNLTLITKNGAAIYSAEYGVNGKPNALKSYTELPGNGQPGLPVFPATM</sequence>
<dbReference type="PANTHER" id="PTHR32305">
    <property type="match status" value="1"/>
</dbReference>
<evidence type="ECO:0000313" key="2">
    <source>
        <dbReference type="Proteomes" id="UP000639274"/>
    </source>
</evidence>
<protein>
    <recommendedName>
        <fullName evidence="3">RHS repeat protein</fullName>
    </recommendedName>
</protein>
<dbReference type="EMBL" id="CP071518">
    <property type="protein sequence ID" value="QSX77503.1"/>
    <property type="molecule type" value="Genomic_DNA"/>
</dbReference>
<proteinExistence type="predicted"/>